<name>A0ABR3DPN8_NEUIN</name>
<accession>A0ABR3DPN8</accession>
<evidence type="ECO:0000256" key="1">
    <source>
        <dbReference type="SAM" id="MobiDB-lite"/>
    </source>
</evidence>
<comment type="caution">
    <text evidence="2">The sequence shown here is derived from an EMBL/GenBank/DDBJ whole genome shotgun (WGS) entry which is preliminary data.</text>
</comment>
<dbReference type="Proteomes" id="UP001451303">
    <property type="component" value="Unassembled WGS sequence"/>
</dbReference>
<proteinExistence type="predicted"/>
<feature type="region of interest" description="Disordered" evidence="1">
    <location>
        <begin position="1"/>
        <end position="35"/>
    </location>
</feature>
<feature type="compositionally biased region" description="Basic residues" evidence="1">
    <location>
        <begin position="14"/>
        <end position="35"/>
    </location>
</feature>
<dbReference type="EMBL" id="JAVLET010000002">
    <property type="protein sequence ID" value="KAL0473853.1"/>
    <property type="molecule type" value="Genomic_DNA"/>
</dbReference>
<evidence type="ECO:0000313" key="3">
    <source>
        <dbReference type="Proteomes" id="UP001451303"/>
    </source>
</evidence>
<reference evidence="2 3" key="1">
    <citation type="submission" date="2023-09" db="EMBL/GenBank/DDBJ databases">
        <title>Multi-omics analysis of a traditional fermented food reveals byproduct-associated fungal strains for waste-to-food upcycling.</title>
        <authorList>
            <consortium name="Lawrence Berkeley National Laboratory"/>
            <person name="Rekdal V.M."/>
            <person name="Villalobos-Escobedo J.M."/>
            <person name="Rodriguez-Valeron N."/>
            <person name="Garcia M.O."/>
            <person name="Vasquez D.P."/>
            <person name="Damayanti I."/>
            <person name="Sorensen P.M."/>
            <person name="Baidoo E.E."/>
            <person name="De Carvalho A.C."/>
            <person name="Riley R."/>
            <person name="Lipzen A."/>
            <person name="He G."/>
            <person name="Yan M."/>
            <person name="Haridas S."/>
            <person name="Daum C."/>
            <person name="Yoshinaga Y."/>
            <person name="Ng V."/>
            <person name="Grigoriev I.V."/>
            <person name="Munk R."/>
            <person name="Nuraida L."/>
            <person name="Wijaya C.H."/>
            <person name="Morales P.-C."/>
            <person name="Keasling J.D."/>
        </authorList>
    </citation>
    <scope>NUCLEOTIDE SEQUENCE [LARGE SCALE GENOMIC DNA]</scope>
    <source>
        <strain evidence="2 3">FGSC 2613</strain>
    </source>
</reference>
<gene>
    <name evidence="2" type="ORF">QR685DRAFT_569863</name>
</gene>
<protein>
    <submittedName>
        <fullName evidence="2">Uncharacterized protein</fullName>
    </submittedName>
</protein>
<sequence>MTHRRAEPANNPHRGSKPFKSRTHKRGPSRLLRRPRLLRPRGLLDNASPATFRTAPPLFLRQCDFLPSNDLWHPIRWGCAQPLDNKDGGWRGCQLRFGWPPYQLRDIEQSTNSGDWKLCGAAPGQAGYRIPTVRQCGWCSPNLECESEVT</sequence>
<keyword evidence="3" id="KW-1185">Reference proteome</keyword>
<evidence type="ECO:0000313" key="2">
    <source>
        <dbReference type="EMBL" id="KAL0473853.1"/>
    </source>
</evidence>
<organism evidence="2 3">
    <name type="scientific">Neurospora intermedia</name>
    <dbReference type="NCBI Taxonomy" id="5142"/>
    <lineage>
        <taxon>Eukaryota</taxon>
        <taxon>Fungi</taxon>
        <taxon>Dikarya</taxon>
        <taxon>Ascomycota</taxon>
        <taxon>Pezizomycotina</taxon>
        <taxon>Sordariomycetes</taxon>
        <taxon>Sordariomycetidae</taxon>
        <taxon>Sordariales</taxon>
        <taxon>Sordariaceae</taxon>
        <taxon>Neurospora</taxon>
    </lineage>
</organism>